<evidence type="ECO:0000313" key="2">
    <source>
        <dbReference type="EMBL" id="PIC23764.1"/>
    </source>
</evidence>
<dbReference type="AlphaFoldDB" id="A0A2G5T8S1"/>
<proteinExistence type="predicted"/>
<gene>
    <name evidence="2" type="primary">Cnig_chr_V.g17348</name>
    <name evidence="2" type="ORF">B9Z55_017348</name>
</gene>
<accession>A0A2G5T8S1</accession>
<evidence type="ECO:0000259" key="1">
    <source>
        <dbReference type="PROSITE" id="PS50181"/>
    </source>
</evidence>
<organism evidence="2 3">
    <name type="scientific">Caenorhabditis nigoni</name>
    <dbReference type="NCBI Taxonomy" id="1611254"/>
    <lineage>
        <taxon>Eukaryota</taxon>
        <taxon>Metazoa</taxon>
        <taxon>Ecdysozoa</taxon>
        <taxon>Nematoda</taxon>
        <taxon>Chromadorea</taxon>
        <taxon>Rhabditida</taxon>
        <taxon>Rhabditina</taxon>
        <taxon>Rhabditomorpha</taxon>
        <taxon>Rhabditoidea</taxon>
        <taxon>Rhabditidae</taxon>
        <taxon>Peloderinae</taxon>
        <taxon>Caenorhabditis</taxon>
    </lineage>
</organism>
<dbReference type="PANTHER" id="PTHR21503:SF8">
    <property type="entry name" value="F-BOX ASSOCIATED DOMAIN-CONTAINING PROTEIN-RELATED"/>
    <property type="match status" value="1"/>
</dbReference>
<feature type="domain" description="F-box" evidence="1">
    <location>
        <begin position="2"/>
        <end position="46"/>
    </location>
</feature>
<dbReference type="Pfam" id="PF07735">
    <property type="entry name" value="FBA_2"/>
    <property type="match status" value="1"/>
</dbReference>
<protein>
    <recommendedName>
        <fullName evidence="1">F-box domain-containing protein</fullName>
    </recommendedName>
</protein>
<dbReference type="InterPro" id="IPR012885">
    <property type="entry name" value="F-box_Sdz-33"/>
</dbReference>
<name>A0A2G5T8S1_9PELO</name>
<dbReference type="PANTHER" id="PTHR21503">
    <property type="entry name" value="F-BOX-CONTAINING HYPOTHETICAL PROTEIN C.ELEGANS"/>
    <property type="match status" value="1"/>
</dbReference>
<dbReference type="EMBL" id="PDUG01000005">
    <property type="protein sequence ID" value="PIC23764.1"/>
    <property type="molecule type" value="Genomic_DNA"/>
</dbReference>
<keyword evidence="3" id="KW-1185">Reference proteome</keyword>
<dbReference type="InterPro" id="IPR001810">
    <property type="entry name" value="F-box_dom"/>
</dbReference>
<reference evidence="3" key="1">
    <citation type="submission" date="2017-10" db="EMBL/GenBank/DDBJ databases">
        <title>Rapid genome shrinkage in a self-fertile nematode reveals novel sperm competition proteins.</title>
        <authorList>
            <person name="Yin D."/>
            <person name="Schwarz E.M."/>
            <person name="Thomas C.G."/>
            <person name="Felde R.L."/>
            <person name="Korf I.F."/>
            <person name="Cutter A.D."/>
            <person name="Schartner C.M."/>
            <person name="Ralston E.J."/>
            <person name="Meyer B.J."/>
            <person name="Haag E.S."/>
        </authorList>
    </citation>
    <scope>NUCLEOTIDE SEQUENCE [LARGE SCALE GENOMIC DNA]</scope>
    <source>
        <strain evidence="3">JU1422</strain>
    </source>
</reference>
<evidence type="ECO:0000313" key="3">
    <source>
        <dbReference type="Proteomes" id="UP000230233"/>
    </source>
</evidence>
<sequence>MPWPILRTPTVALSEVINLLEPNEIVTASFCSQNFKRLLKRHYQPSSKLELSLKNAGSCTELCGRGRMLMSARHISELNGAATHKSIGINEYKIKFGWDCPILYFEDRVMGTKMIVELVTDLFSSDIRRMIIDRNSTWAIDWVLSRQEKPLSDLNLHMADEEDTVAEDEAAKYVFRNASTTKILVITVNLSENFQFAGQLGSLTDFSIWGGHSVTCDNLMNIDATSICVCHSRLRFADINSFLGHWRSGGSARLEVVHVFFQENTFPEVFDADLEVVETDEVRVYPCSYGTPIELRGGYSIQRMDGVKATINFNHPRMFLMAVWNERAVQMENRF</sequence>
<dbReference type="PROSITE" id="PS50181">
    <property type="entry name" value="FBOX"/>
    <property type="match status" value="1"/>
</dbReference>
<dbReference type="Proteomes" id="UP000230233">
    <property type="component" value="Chromosome V"/>
</dbReference>
<comment type="caution">
    <text evidence="2">The sequence shown here is derived from an EMBL/GenBank/DDBJ whole genome shotgun (WGS) entry which is preliminary data.</text>
</comment>